<name>G2XYP8_BOTF4</name>
<feature type="compositionally biased region" description="Polar residues" evidence="1">
    <location>
        <begin position="1"/>
        <end position="10"/>
    </location>
</feature>
<dbReference type="AlphaFoldDB" id="G2XYP8"/>
<dbReference type="Proteomes" id="UP000008177">
    <property type="component" value="Unplaced contigs"/>
</dbReference>
<sequence>MTSQSQSSHPYLSAYDASDRSHRTQQDKISGGSLGCMYVCMCMGRRLMYGRKLPRQGRT</sequence>
<evidence type="ECO:0000313" key="2">
    <source>
        <dbReference type="EMBL" id="CCD45585.1"/>
    </source>
</evidence>
<evidence type="ECO:0000256" key="1">
    <source>
        <dbReference type="SAM" id="MobiDB-lite"/>
    </source>
</evidence>
<reference evidence="3" key="1">
    <citation type="journal article" date="2011" name="PLoS Genet.">
        <title>Genomic analysis of the necrotrophic fungal pathogens Sclerotinia sclerotiorum and Botrytis cinerea.</title>
        <authorList>
            <person name="Amselem J."/>
            <person name="Cuomo C.A."/>
            <person name="van Kan J.A."/>
            <person name="Viaud M."/>
            <person name="Benito E.P."/>
            <person name="Couloux A."/>
            <person name="Coutinho P.M."/>
            <person name="de Vries R.P."/>
            <person name="Dyer P.S."/>
            <person name="Fillinger S."/>
            <person name="Fournier E."/>
            <person name="Gout L."/>
            <person name="Hahn M."/>
            <person name="Kohn L."/>
            <person name="Lapalu N."/>
            <person name="Plummer K.M."/>
            <person name="Pradier J.M."/>
            <person name="Quevillon E."/>
            <person name="Sharon A."/>
            <person name="Simon A."/>
            <person name="ten Have A."/>
            <person name="Tudzynski B."/>
            <person name="Tudzynski P."/>
            <person name="Wincker P."/>
            <person name="Andrew M."/>
            <person name="Anthouard V."/>
            <person name="Beever R.E."/>
            <person name="Beffa R."/>
            <person name="Benoit I."/>
            <person name="Bouzid O."/>
            <person name="Brault B."/>
            <person name="Chen Z."/>
            <person name="Choquer M."/>
            <person name="Collemare J."/>
            <person name="Cotton P."/>
            <person name="Danchin E.G."/>
            <person name="Da Silva C."/>
            <person name="Gautier A."/>
            <person name="Giraud C."/>
            <person name="Giraud T."/>
            <person name="Gonzalez C."/>
            <person name="Grossetete S."/>
            <person name="Guldener U."/>
            <person name="Henrissat B."/>
            <person name="Howlett B.J."/>
            <person name="Kodira C."/>
            <person name="Kretschmer M."/>
            <person name="Lappartient A."/>
            <person name="Leroch M."/>
            <person name="Levis C."/>
            <person name="Mauceli E."/>
            <person name="Neuveglise C."/>
            <person name="Oeser B."/>
            <person name="Pearson M."/>
            <person name="Poulain J."/>
            <person name="Poussereau N."/>
            <person name="Quesneville H."/>
            <person name="Rascle C."/>
            <person name="Schumacher J."/>
            <person name="Segurens B."/>
            <person name="Sexton A."/>
            <person name="Silva E."/>
            <person name="Sirven C."/>
            <person name="Soanes D.M."/>
            <person name="Talbot N.J."/>
            <person name="Templeton M."/>
            <person name="Yandava C."/>
            <person name="Yarden O."/>
            <person name="Zeng Q."/>
            <person name="Rollins J.A."/>
            <person name="Lebrun M.H."/>
            <person name="Dickman M."/>
        </authorList>
    </citation>
    <scope>NUCLEOTIDE SEQUENCE [LARGE SCALE GENOMIC DNA]</scope>
    <source>
        <strain evidence="3">T4</strain>
    </source>
</reference>
<evidence type="ECO:0000313" key="3">
    <source>
        <dbReference type="Proteomes" id="UP000008177"/>
    </source>
</evidence>
<dbReference type="HOGENOM" id="CLU_2960455_0_0_1"/>
<proteinExistence type="predicted"/>
<organism evidence="2 3">
    <name type="scientific">Botryotinia fuckeliana (strain T4)</name>
    <name type="common">Noble rot fungus</name>
    <name type="synonym">Botrytis cinerea</name>
    <dbReference type="NCBI Taxonomy" id="999810"/>
    <lineage>
        <taxon>Eukaryota</taxon>
        <taxon>Fungi</taxon>
        <taxon>Dikarya</taxon>
        <taxon>Ascomycota</taxon>
        <taxon>Pezizomycotina</taxon>
        <taxon>Leotiomycetes</taxon>
        <taxon>Helotiales</taxon>
        <taxon>Sclerotiniaceae</taxon>
        <taxon>Botrytis</taxon>
    </lineage>
</organism>
<protein>
    <submittedName>
        <fullName evidence="2">Uncharacterized protein</fullName>
    </submittedName>
</protein>
<feature type="region of interest" description="Disordered" evidence="1">
    <location>
        <begin position="1"/>
        <end position="28"/>
    </location>
</feature>
<dbReference type="InParanoid" id="G2XYP8"/>
<dbReference type="EMBL" id="FQ790278">
    <property type="protein sequence ID" value="CCD45585.1"/>
    <property type="molecule type" value="Genomic_DNA"/>
</dbReference>
<feature type="compositionally biased region" description="Basic and acidic residues" evidence="1">
    <location>
        <begin position="17"/>
        <end position="26"/>
    </location>
</feature>
<gene>
    <name evidence="2" type="ORF">BofuT4_uP046030.1</name>
</gene>
<accession>G2XYP8</accession>